<feature type="transmembrane region" description="Helical" evidence="5">
    <location>
        <begin position="32"/>
        <end position="49"/>
    </location>
</feature>
<keyword evidence="4 5" id="KW-0472">Membrane</keyword>
<comment type="caution">
    <text evidence="7">The sequence shown here is derived from an EMBL/GenBank/DDBJ whole genome shotgun (WGS) entry which is preliminary data.</text>
</comment>
<feature type="domain" description="DUF1232" evidence="6">
    <location>
        <begin position="36"/>
        <end position="69"/>
    </location>
</feature>
<keyword evidence="8" id="KW-1185">Reference proteome</keyword>
<evidence type="ECO:0000256" key="1">
    <source>
        <dbReference type="ARBA" id="ARBA00004127"/>
    </source>
</evidence>
<protein>
    <submittedName>
        <fullName evidence="7">G8738 protein</fullName>
    </submittedName>
</protein>
<feature type="transmembrane region" description="Helical" evidence="5">
    <location>
        <begin position="101"/>
        <end position="124"/>
    </location>
</feature>
<dbReference type="Proteomes" id="UP001497392">
    <property type="component" value="Unassembled WGS sequence"/>
</dbReference>
<evidence type="ECO:0000256" key="4">
    <source>
        <dbReference type="ARBA" id="ARBA00023136"/>
    </source>
</evidence>
<evidence type="ECO:0000256" key="5">
    <source>
        <dbReference type="SAM" id="Phobius"/>
    </source>
</evidence>
<dbReference type="Pfam" id="PF06803">
    <property type="entry name" value="DUF1232"/>
    <property type="match status" value="1"/>
</dbReference>
<evidence type="ECO:0000313" key="7">
    <source>
        <dbReference type="EMBL" id="CAL5225941.1"/>
    </source>
</evidence>
<evidence type="ECO:0000256" key="2">
    <source>
        <dbReference type="ARBA" id="ARBA00022692"/>
    </source>
</evidence>
<reference evidence="7 8" key="1">
    <citation type="submission" date="2024-06" db="EMBL/GenBank/DDBJ databases">
        <authorList>
            <person name="Kraege A."/>
            <person name="Thomma B."/>
        </authorList>
    </citation>
    <scope>NUCLEOTIDE SEQUENCE [LARGE SCALE GENOMIC DNA]</scope>
</reference>
<gene>
    <name evidence="7" type="primary">g8738</name>
    <name evidence="7" type="ORF">VP750_LOCUS7847</name>
</gene>
<name>A0ABP1G590_9CHLO</name>
<evidence type="ECO:0000313" key="8">
    <source>
        <dbReference type="Proteomes" id="UP001497392"/>
    </source>
</evidence>
<comment type="subcellular location">
    <subcellularLocation>
        <location evidence="1">Endomembrane system</location>
        <topology evidence="1">Multi-pass membrane protein</topology>
    </subcellularLocation>
</comment>
<keyword evidence="3 5" id="KW-1133">Transmembrane helix</keyword>
<dbReference type="EMBL" id="CAXHTA020000015">
    <property type="protein sequence ID" value="CAL5225941.1"/>
    <property type="molecule type" value="Genomic_DNA"/>
</dbReference>
<keyword evidence="2 5" id="KW-0812">Transmembrane</keyword>
<accession>A0ABP1G590</accession>
<sequence>MSAWVWLKGQVKKLKRSITALYYAAHDPRTGWLPRILAAIALAYALSPLDLIPDFIPVLGMIDDLLILPGLIWLAVWLILPEAWESAKERAEREPIRLRENWVAAVCVFIVWDSLAVYVLYMVTRSYGSASLQDNMILLLAATGGILVLCEITWNVWKLKSEARQESDARTPDAMEEGLLSQA</sequence>
<feature type="transmembrane region" description="Helical" evidence="5">
    <location>
        <begin position="136"/>
        <end position="157"/>
    </location>
</feature>
<feature type="transmembrane region" description="Helical" evidence="5">
    <location>
        <begin position="55"/>
        <end position="80"/>
    </location>
</feature>
<evidence type="ECO:0000256" key="3">
    <source>
        <dbReference type="ARBA" id="ARBA00022989"/>
    </source>
</evidence>
<proteinExistence type="predicted"/>
<dbReference type="InterPro" id="IPR010652">
    <property type="entry name" value="DUF1232"/>
</dbReference>
<organism evidence="7 8">
    <name type="scientific">Coccomyxa viridis</name>
    <dbReference type="NCBI Taxonomy" id="1274662"/>
    <lineage>
        <taxon>Eukaryota</taxon>
        <taxon>Viridiplantae</taxon>
        <taxon>Chlorophyta</taxon>
        <taxon>core chlorophytes</taxon>
        <taxon>Trebouxiophyceae</taxon>
        <taxon>Trebouxiophyceae incertae sedis</taxon>
        <taxon>Coccomyxaceae</taxon>
        <taxon>Coccomyxa</taxon>
    </lineage>
</organism>
<evidence type="ECO:0000259" key="6">
    <source>
        <dbReference type="Pfam" id="PF06803"/>
    </source>
</evidence>